<sequence>MDPKSGYIQNFSDKQGNLANNNIHGILPIGDKLLIGTFVNGLDIFSPKLQKVIYHIDRNSNVSTSDLQSNFLFYLYKTRKGEIMAASTRGLYRFDLEKKSFHLIDNVPEYMFYTSILEDKKGNIWVGTWRDDYSVIIRPHVISNTIRIIRTISIPCPTIGSTVY</sequence>
<evidence type="ECO:0000313" key="2">
    <source>
        <dbReference type="Proteomes" id="UP000251241"/>
    </source>
</evidence>
<evidence type="ECO:0000313" key="1">
    <source>
        <dbReference type="EMBL" id="SPZ92884.1"/>
    </source>
</evidence>
<dbReference type="Pfam" id="PF07494">
    <property type="entry name" value="Reg_prop"/>
    <property type="match status" value="1"/>
</dbReference>
<dbReference type="EMBL" id="UAUU01000011">
    <property type="protein sequence ID" value="SPZ92884.1"/>
    <property type="molecule type" value="Genomic_DNA"/>
</dbReference>
<dbReference type="InterPro" id="IPR011110">
    <property type="entry name" value="Reg_prop"/>
</dbReference>
<accession>A0A2X2JGL2</accession>
<dbReference type="RefSeq" id="WP_112376069.1">
    <property type="nucleotide sequence ID" value="NZ_UAUU01000011.1"/>
</dbReference>
<dbReference type="Gene3D" id="2.130.10.10">
    <property type="entry name" value="YVTN repeat-like/Quinoprotein amine dehydrogenase"/>
    <property type="match status" value="1"/>
</dbReference>
<name>A0A2X2JGL2_SPHMU</name>
<protein>
    <submittedName>
        <fullName evidence="1">Two component regulator propeller</fullName>
    </submittedName>
</protein>
<dbReference type="Proteomes" id="UP000251241">
    <property type="component" value="Unassembled WGS sequence"/>
</dbReference>
<dbReference type="SUPFAM" id="SSF63829">
    <property type="entry name" value="Calcium-dependent phosphotriesterase"/>
    <property type="match status" value="1"/>
</dbReference>
<reference evidence="1 2" key="1">
    <citation type="submission" date="2018-06" db="EMBL/GenBank/DDBJ databases">
        <authorList>
            <consortium name="Pathogen Informatics"/>
            <person name="Doyle S."/>
        </authorList>
    </citation>
    <scope>NUCLEOTIDE SEQUENCE [LARGE SCALE GENOMIC DNA]</scope>
    <source>
        <strain evidence="1 2">NCTC11343</strain>
    </source>
</reference>
<proteinExistence type="predicted"/>
<gene>
    <name evidence="1" type="ORF">NCTC11343_04833</name>
</gene>
<dbReference type="InterPro" id="IPR015943">
    <property type="entry name" value="WD40/YVTN_repeat-like_dom_sf"/>
</dbReference>
<dbReference type="AlphaFoldDB" id="A0A2X2JGL2"/>
<organism evidence="1 2">
    <name type="scientific">Sphingobacterium multivorum</name>
    <dbReference type="NCBI Taxonomy" id="28454"/>
    <lineage>
        <taxon>Bacteria</taxon>
        <taxon>Pseudomonadati</taxon>
        <taxon>Bacteroidota</taxon>
        <taxon>Sphingobacteriia</taxon>
        <taxon>Sphingobacteriales</taxon>
        <taxon>Sphingobacteriaceae</taxon>
        <taxon>Sphingobacterium</taxon>
    </lineage>
</organism>